<evidence type="ECO:0000256" key="3">
    <source>
        <dbReference type="ARBA" id="ARBA00023134"/>
    </source>
</evidence>
<dbReference type="GO" id="GO:0042147">
    <property type="term" value="P:retrograde transport, endosome to Golgi"/>
    <property type="evidence" value="ECO:0007669"/>
    <property type="project" value="TreeGrafter"/>
</dbReference>
<evidence type="ECO:0000313" key="5">
    <source>
        <dbReference type="Proteomes" id="UP000792457"/>
    </source>
</evidence>
<dbReference type="SMART" id="SM00176">
    <property type="entry name" value="RAN"/>
    <property type="match status" value="1"/>
</dbReference>
<dbReference type="GO" id="GO:0005764">
    <property type="term" value="C:lysosome"/>
    <property type="evidence" value="ECO:0007669"/>
    <property type="project" value="TreeGrafter"/>
</dbReference>
<dbReference type="GO" id="GO:0005525">
    <property type="term" value="F:GTP binding"/>
    <property type="evidence" value="ECO:0007669"/>
    <property type="project" value="UniProtKB-KW"/>
</dbReference>
<protein>
    <submittedName>
        <fullName evidence="4">Uncharacterized protein</fullName>
    </submittedName>
</protein>
<evidence type="ECO:0000313" key="4">
    <source>
        <dbReference type="EMBL" id="KAG8223347.1"/>
    </source>
</evidence>
<dbReference type="Proteomes" id="UP000792457">
    <property type="component" value="Unassembled WGS sequence"/>
</dbReference>
<dbReference type="SMART" id="SM00173">
    <property type="entry name" value="RAS"/>
    <property type="match status" value="1"/>
</dbReference>
<reference evidence="4" key="1">
    <citation type="submission" date="2013-04" db="EMBL/GenBank/DDBJ databases">
        <authorList>
            <person name="Qu J."/>
            <person name="Murali S.C."/>
            <person name="Bandaranaike D."/>
            <person name="Bellair M."/>
            <person name="Blankenburg K."/>
            <person name="Chao H."/>
            <person name="Dinh H."/>
            <person name="Doddapaneni H."/>
            <person name="Downs B."/>
            <person name="Dugan-Rocha S."/>
            <person name="Elkadiri S."/>
            <person name="Gnanaolivu R.D."/>
            <person name="Hernandez B."/>
            <person name="Javaid M."/>
            <person name="Jayaseelan J.C."/>
            <person name="Lee S."/>
            <person name="Li M."/>
            <person name="Ming W."/>
            <person name="Munidasa M."/>
            <person name="Muniz J."/>
            <person name="Nguyen L."/>
            <person name="Ongeri F."/>
            <person name="Osuji N."/>
            <person name="Pu L.-L."/>
            <person name="Puazo M."/>
            <person name="Qu C."/>
            <person name="Quiroz J."/>
            <person name="Raj R."/>
            <person name="Weissenberger G."/>
            <person name="Xin Y."/>
            <person name="Zou X."/>
            <person name="Han Y."/>
            <person name="Richards S."/>
            <person name="Worley K."/>
            <person name="Muzny D."/>
            <person name="Gibbs R."/>
        </authorList>
    </citation>
    <scope>NUCLEOTIDE SEQUENCE</scope>
    <source>
        <strain evidence="4">Sampled in the wild</strain>
    </source>
</reference>
<comment type="similarity">
    <text evidence="1">Belongs to the small GTPase superfamily. Rab family.</text>
</comment>
<dbReference type="PANTHER" id="PTHR47981:SF1">
    <property type="entry name" value="RE17845P"/>
    <property type="match status" value="1"/>
</dbReference>
<dbReference type="SMART" id="SM00175">
    <property type="entry name" value="RAB"/>
    <property type="match status" value="1"/>
</dbReference>
<dbReference type="SUPFAM" id="SSF52540">
    <property type="entry name" value="P-loop containing nucleoside triphosphate hydrolases"/>
    <property type="match status" value="1"/>
</dbReference>
<accession>A0A8K0JWU8</accession>
<comment type="caution">
    <text evidence="4">The sequence shown here is derived from an EMBL/GenBank/DDBJ whole genome shotgun (WGS) entry which is preliminary data.</text>
</comment>
<dbReference type="NCBIfam" id="TIGR00231">
    <property type="entry name" value="small_GTP"/>
    <property type="match status" value="1"/>
</dbReference>
<dbReference type="InterPro" id="IPR001806">
    <property type="entry name" value="Small_GTPase"/>
</dbReference>
<dbReference type="InterPro" id="IPR005225">
    <property type="entry name" value="Small_GTP-bd"/>
</dbReference>
<dbReference type="InterPro" id="IPR027417">
    <property type="entry name" value="P-loop_NTPase"/>
</dbReference>
<dbReference type="PROSITE" id="PS51419">
    <property type="entry name" value="RAB"/>
    <property type="match status" value="1"/>
</dbReference>
<dbReference type="PANTHER" id="PTHR47981">
    <property type="entry name" value="RAB FAMILY"/>
    <property type="match status" value="1"/>
</dbReference>
<dbReference type="GO" id="GO:0005829">
    <property type="term" value="C:cytosol"/>
    <property type="evidence" value="ECO:0007669"/>
    <property type="project" value="GOC"/>
</dbReference>
<dbReference type="EMBL" id="KZ308157">
    <property type="protein sequence ID" value="KAG8223347.1"/>
    <property type="molecule type" value="Genomic_DNA"/>
</dbReference>
<dbReference type="Gene3D" id="3.40.50.300">
    <property type="entry name" value="P-loop containing nucleotide triphosphate hydrolases"/>
    <property type="match status" value="1"/>
</dbReference>
<dbReference type="OrthoDB" id="1436450at2759"/>
<name>A0A8K0JWU8_LADFU</name>
<organism evidence="4 5">
    <name type="scientific">Ladona fulva</name>
    <name type="common">Scarce chaser dragonfly</name>
    <name type="synonym">Libellula fulva</name>
    <dbReference type="NCBI Taxonomy" id="123851"/>
    <lineage>
        <taxon>Eukaryota</taxon>
        <taxon>Metazoa</taxon>
        <taxon>Ecdysozoa</taxon>
        <taxon>Arthropoda</taxon>
        <taxon>Hexapoda</taxon>
        <taxon>Insecta</taxon>
        <taxon>Pterygota</taxon>
        <taxon>Palaeoptera</taxon>
        <taxon>Odonata</taxon>
        <taxon>Epiprocta</taxon>
        <taxon>Anisoptera</taxon>
        <taxon>Libelluloidea</taxon>
        <taxon>Libellulidae</taxon>
        <taxon>Ladona</taxon>
    </lineage>
</organism>
<keyword evidence="3" id="KW-0342">GTP-binding</keyword>
<keyword evidence="2" id="KW-0547">Nucleotide-binding</keyword>
<dbReference type="Pfam" id="PF00071">
    <property type="entry name" value="Ras"/>
    <property type="match status" value="1"/>
</dbReference>
<dbReference type="GO" id="GO:0005770">
    <property type="term" value="C:late endosome"/>
    <property type="evidence" value="ECO:0007669"/>
    <property type="project" value="TreeGrafter"/>
</dbReference>
<keyword evidence="5" id="KW-1185">Reference proteome</keyword>
<evidence type="ECO:0000256" key="2">
    <source>
        <dbReference type="ARBA" id="ARBA00022741"/>
    </source>
</evidence>
<sequence>MSAMGSSGTGQVVTRGNTGIGGSNTLLKVVILGDGGVGKSCLMNRFVHNRFDEGSFHTIGVEFLNRDVTIGGETYTLQIWDTAGQERFKSLRTPFYRGSDICLLTFALDDRASFEHLPLWRSEFLHYADVQDEPPNRAFPFLVVGNKADLVSSVVGQTMVDQGDMGFSGTKGIGSNEEIGKFKAKREVSREEAEEWCRAKGGLPYVEASARDATNVEAAFALAVERWAKLEAGLGKPHLQADAVHLHHQGDRRCAGDGARASCCLAVGSGSD</sequence>
<evidence type="ECO:0000256" key="1">
    <source>
        <dbReference type="ARBA" id="ARBA00006270"/>
    </source>
</evidence>
<proteinExistence type="inferred from homology"/>
<dbReference type="FunFam" id="3.40.50.300:FF:001447">
    <property type="entry name" value="Ras-related protein Rab-1B"/>
    <property type="match status" value="1"/>
</dbReference>
<dbReference type="PROSITE" id="PS51420">
    <property type="entry name" value="RHO"/>
    <property type="match status" value="1"/>
</dbReference>
<dbReference type="SMART" id="SM00174">
    <property type="entry name" value="RHO"/>
    <property type="match status" value="1"/>
</dbReference>
<gene>
    <name evidence="4" type="ORF">J437_LFUL001225</name>
</gene>
<dbReference type="GO" id="GO:0045335">
    <property type="term" value="C:phagocytic vesicle"/>
    <property type="evidence" value="ECO:0007669"/>
    <property type="project" value="TreeGrafter"/>
</dbReference>
<dbReference type="PROSITE" id="PS51421">
    <property type="entry name" value="RAS"/>
    <property type="match status" value="1"/>
</dbReference>
<dbReference type="PRINTS" id="PR00449">
    <property type="entry name" value="RASTRNSFRMNG"/>
</dbReference>
<reference evidence="4" key="2">
    <citation type="submission" date="2017-10" db="EMBL/GenBank/DDBJ databases">
        <title>Ladona fulva Genome sequencing and assembly.</title>
        <authorList>
            <person name="Murali S."/>
            <person name="Richards S."/>
            <person name="Bandaranaike D."/>
            <person name="Bellair M."/>
            <person name="Blankenburg K."/>
            <person name="Chao H."/>
            <person name="Dinh H."/>
            <person name="Doddapaneni H."/>
            <person name="Dugan-Rocha S."/>
            <person name="Elkadiri S."/>
            <person name="Gnanaolivu R."/>
            <person name="Hernandez B."/>
            <person name="Skinner E."/>
            <person name="Javaid M."/>
            <person name="Lee S."/>
            <person name="Li M."/>
            <person name="Ming W."/>
            <person name="Munidasa M."/>
            <person name="Muniz J."/>
            <person name="Nguyen L."/>
            <person name="Hughes D."/>
            <person name="Osuji N."/>
            <person name="Pu L.-L."/>
            <person name="Puazo M."/>
            <person name="Qu C."/>
            <person name="Quiroz J."/>
            <person name="Raj R."/>
            <person name="Weissenberger G."/>
            <person name="Xin Y."/>
            <person name="Zou X."/>
            <person name="Han Y."/>
            <person name="Worley K."/>
            <person name="Muzny D."/>
            <person name="Gibbs R."/>
        </authorList>
    </citation>
    <scope>NUCLEOTIDE SEQUENCE</scope>
    <source>
        <strain evidence="4">Sampled in the wild</strain>
    </source>
</reference>
<dbReference type="AlphaFoldDB" id="A0A8K0JWU8"/>
<dbReference type="GO" id="GO:0003924">
    <property type="term" value="F:GTPase activity"/>
    <property type="evidence" value="ECO:0007669"/>
    <property type="project" value="InterPro"/>
</dbReference>